<protein>
    <submittedName>
        <fullName evidence="6">Uncharacterized protein</fullName>
    </submittedName>
</protein>
<evidence type="ECO:0000256" key="1">
    <source>
        <dbReference type="ARBA" id="ARBA00005949"/>
    </source>
</evidence>
<evidence type="ECO:0000313" key="6">
    <source>
        <dbReference type="EMBL" id="CAF4362235.1"/>
    </source>
</evidence>
<evidence type="ECO:0000256" key="3">
    <source>
        <dbReference type="ARBA" id="ARBA00023043"/>
    </source>
</evidence>
<evidence type="ECO:0000256" key="4">
    <source>
        <dbReference type="PROSITE-ProRule" id="PRU00023"/>
    </source>
</evidence>
<keyword evidence="3 4" id="KW-0040">ANK repeat</keyword>
<dbReference type="GO" id="GO:0045732">
    <property type="term" value="P:positive regulation of protein catabolic process"/>
    <property type="evidence" value="ECO:0007669"/>
    <property type="project" value="TreeGrafter"/>
</dbReference>
<feature type="coiled-coil region" evidence="5">
    <location>
        <begin position="227"/>
        <end position="254"/>
    </location>
</feature>
<organism evidence="6 7">
    <name type="scientific">Rotaria socialis</name>
    <dbReference type="NCBI Taxonomy" id="392032"/>
    <lineage>
        <taxon>Eukaryota</taxon>
        <taxon>Metazoa</taxon>
        <taxon>Spiralia</taxon>
        <taxon>Gnathifera</taxon>
        <taxon>Rotifera</taxon>
        <taxon>Eurotatoria</taxon>
        <taxon>Bdelloidea</taxon>
        <taxon>Philodinida</taxon>
        <taxon>Philodinidae</taxon>
        <taxon>Rotaria</taxon>
    </lineage>
</organism>
<dbReference type="Proteomes" id="UP000663873">
    <property type="component" value="Unassembled WGS sequence"/>
</dbReference>
<dbReference type="InterPro" id="IPR036770">
    <property type="entry name" value="Ankyrin_rpt-contain_sf"/>
</dbReference>
<keyword evidence="2" id="KW-0677">Repeat</keyword>
<dbReference type="SMART" id="SM00248">
    <property type="entry name" value="ANK"/>
    <property type="match status" value="1"/>
</dbReference>
<dbReference type="PANTHER" id="PTHR24136">
    <property type="entry name" value="SOWAH (DROSOPHILA) HOMOLOG"/>
    <property type="match status" value="1"/>
</dbReference>
<proteinExistence type="inferred from homology"/>
<dbReference type="Gene3D" id="1.25.40.20">
    <property type="entry name" value="Ankyrin repeat-containing domain"/>
    <property type="match status" value="1"/>
</dbReference>
<accession>A0A820LTB3</accession>
<dbReference type="InterPro" id="IPR051573">
    <property type="entry name" value="Ankyrin-SOCS_box_domain"/>
</dbReference>
<sequence length="633" mass="73729">MSLSTHYLACRKGDLSTIEQILPSLSLDEINQIEPNGSTSLHAACFFNHPQIVKLLLEHGASRTVLNKYGNTPLQEAITDEIKELFYRKAADAQGRFTTDLTPDAMEWVSVENGIYGWRNKQKISGMNVVKAADCITHDKRFCNAADMNKIKYFLDKARQTQDPHWLLKAYTAGADLCRSINKSLASSPSDIYASFMEEDFYSFVGCFFHHEALKKYRYSGKCYRGLKLAREDFERLNKRIDKLLRTCAKYNLNFKSWPKSKFDFVCQSINPEQVRSLILSDADDTCQQIHLFFRLVPVQRLVNLESLILIETNEQELKLAHGLIPKIIVPPLKYLSIGICSMSQLKEISFSTPILTKLNVQLIADTTPADDTLLLSSEVRQLKIELAKKSNMKYDDIQLLFEWMPKLEKFTFIAAKGLPFIEGDQWEHLIQRCLPKLKEFHFKIHPHFLHTNVEQLLRTFQTEFWLKEKQWFIYCDHHFHLNFRHFGLQHVHLYTLPYRDKQFCLSLLTEATTKGCKDKYSSIKNLFFAINSRYNTELNQHYYFPNLDSLTICNLHKLIPIDNLIDLSQVKHLTVTRNNDINSEEFFSYTLVHSTKLESLTLPWCTLVQITKHFTDHQVCSLLKNKSKIYIY</sequence>
<keyword evidence="5" id="KW-0175">Coiled coil</keyword>
<keyword evidence="7" id="KW-1185">Reference proteome</keyword>
<name>A0A820LTB3_9BILA</name>
<dbReference type="PROSITE" id="PS50088">
    <property type="entry name" value="ANK_REPEAT"/>
    <property type="match status" value="1"/>
</dbReference>
<dbReference type="InterPro" id="IPR002110">
    <property type="entry name" value="Ankyrin_rpt"/>
</dbReference>
<dbReference type="SUPFAM" id="SSF48403">
    <property type="entry name" value="Ankyrin repeat"/>
    <property type="match status" value="1"/>
</dbReference>
<dbReference type="Pfam" id="PF12796">
    <property type="entry name" value="Ank_2"/>
    <property type="match status" value="1"/>
</dbReference>
<comment type="similarity">
    <text evidence="1">Belongs to the ankyrin SOCS box (ASB) family.</text>
</comment>
<evidence type="ECO:0000256" key="5">
    <source>
        <dbReference type="SAM" id="Coils"/>
    </source>
</evidence>
<gene>
    <name evidence="6" type="ORF">UJA718_LOCUS16516</name>
</gene>
<dbReference type="PANTHER" id="PTHR24136:SF15">
    <property type="entry name" value="ANK_REP_REGION DOMAIN-CONTAINING PROTEIN"/>
    <property type="match status" value="1"/>
</dbReference>
<feature type="repeat" description="ANK" evidence="4">
    <location>
        <begin position="36"/>
        <end position="68"/>
    </location>
</feature>
<reference evidence="6" key="1">
    <citation type="submission" date="2021-02" db="EMBL/GenBank/DDBJ databases">
        <authorList>
            <person name="Nowell W R."/>
        </authorList>
    </citation>
    <scope>NUCLEOTIDE SEQUENCE</scope>
</reference>
<dbReference type="PROSITE" id="PS50297">
    <property type="entry name" value="ANK_REP_REGION"/>
    <property type="match status" value="1"/>
</dbReference>
<dbReference type="GO" id="GO:0016567">
    <property type="term" value="P:protein ubiquitination"/>
    <property type="evidence" value="ECO:0007669"/>
    <property type="project" value="TreeGrafter"/>
</dbReference>
<dbReference type="EMBL" id="CAJOBP010002570">
    <property type="protein sequence ID" value="CAF4362235.1"/>
    <property type="molecule type" value="Genomic_DNA"/>
</dbReference>
<evidence type="ECO:0000256" key="2">
    <source>
        <dbReference type="ARBA" id="ARBA00022737"/>
    </source>
</evidence>
<comment type="caution">
    <text evidence="6">The sequence shown here is derived from an EMBL/GenBank/DDBJ whole genome shotgun (WGS) entry which is preliminary data.</text>
</comment>
<dbReference type="AlphaFoldDB" id="A0A820LTB3"/>
<evidence type="ECO:0000313" key="7">
    <source>
        <dbReference type="Proteomes" id="UP000663873"/>
    </source>
</evidence>